<accession>A0AAW0N3C7</accession>
<dbReference type="GO" id="GO:0030183">
    <property type="term" value="P:B cell differentiation"/>
    <property type="evidence" value="ECO:0007669"/>
    <property type="project" value="TreeGrafter"/>
</dbReference>
<name>A0AAW0N3C7_9GOBI</name>
<evidence type="ECO:0000256" key="2">
    <source>
        <dbReference type="SAM" id="Phobius"/>
    </source>
</evidence>
<keyword evidence="3" id="KW-0732">Signal</keyword>
<keyword evidence="1" id="KW-0393">Immunoglobulin domain</keyword>
<dbReference type="GO" id="GO:0019815">
    <property type="term" value="C:B cell receptor complex"/>
    <property type="evidence" value="ECO:0007669"/>
    <property type="project" value="TreeGrafter"/>
</dbReference>
<keyword evidence="2" id="KW-1133">Transmembrane helix</keyword>
<organism evidence="4 5">
    <name type="scientific">Mugilogobius chulae</name>
    <name type="common">yellowstripe goby</name>
    <dbReference type="NCBI Taxonomy" id="88201"/>
    <lineage>
        <taxon>Eukaryota</taxon>
        <taxon>Metazoa</taxon>
        <taxon>Chordata</taxon>
        <taxon>Craniata</taxon>
        <taxon>Vertebrata</taxon>
        <taxon>Euteleostomi</taxon>
        <taxon>Actinopterygii</taxon>
        <taxon>Neopterygii</taxon>
        <taxon>Teleostei</taxon>
        <taxon>Neoteleostei</taxon>
        <taxon>Acanthomorphata</taxon>
        <taxon>Gobiaria</taxon>
        <taxon>Gobiiformes</taxon>
        <taxon>Gobioidei</taxon>
        <taxon>Gobiidae</taxon>
        <taxon>Gobionellinae</taxon>
        <taxon>Mugilogobius</taxon>
    </lineage>
</organism>
<keyword evidence="2" id="KW-0812">Transmembrane</keyword>
<reference evidence="5" key="1">
    <citation type="submission" date="2024-04" db="EMBL/GenBank/DDBJ databases">
        <title>Salinicola lusitanus LLJ914,a marine bacterium isolated from the Okinawa Trough.</title>
        <authorList>
            <person name="Li J."/>
        </authorList>
    </citation>
    <scope>NUCLEOTIDE SEQUENCE [LARGE SCALE GENOMIC DNA]</scope>
</reference>
<evidence type="ECO:0000313" key="5">
    <source>
        <dbReference type="Proteomes" id="UP001460270"/>
    </source>
</evidence>
<feature type="transmembrane region" description="Helical" evidence="2">
    <location>
        <begin position="121"/>
        <end position="142"/>
    </location>
</feature>
<dbReference type="PANTHER" id="PTHR14334:SF1">
    <property type="entry name" value="B-CELL ANTIGEN RECEPTOR COMPLEX-ASSOCIATED PROTEIN ALPHA CHAIN"/>
    <property type="match status" value="1"/>
</dbReference>
<gene>
    <name evidence="4" type="ORF">WMY93_026491</name>
</gene>
<sequence length="200" mass="22824">MLVLLFCGVYVLCVQCELTLAPDRPSLKVPLSQRAELSSQNHTKKHAYTTDLVHNPVIEIKNLGRRQYCKVLIFKSSTLNDTGFYQCLFSGSNVLSHGTYLQVYIPIEKTIKLSERVKDGILTAEGILLLLCVVLPSVTLLFKSKNLNELEKKKMQKEEENIYQGLNLDDCYEAYDQIEHRQGPYEDVGNNEEDIQLEKP</sequence>
<feature type="signal peptide" evidence="3">
    <location>
        <begin position="1"/>
        <end position="16"/>
    </location>
</feature>
<comment type="caution">
    <text evidence="4">The sequence shown here is derived from an EMBL/GenBank/DDBJ whole genome shotgun (WGS) entry which is preliminary data.</text>
</comment>
<keyword evidence="2" id="KW-0472">Membrane</keyword>
<protein>
    <recommendedName>
        <fullName evidence="6">B-cell antigen receptor complex-associated protein alpha chain</fullName>
    </recommendedName>
</protein>
<proteinExistence type="predicted"/>
<evidence type="ECO:0000313" key="4">
    <source>
        <dbReference type="EMBL" id="KAK7886870.1"/>
    </source>
</evidence>
<evidence type="ECO:0000256" key="3">
    <source>
        <dbReference type="SAM" id="SignalP"/>
    </source>
</evidence>
<feature type="chain" id="PRO_5043519433" description="B-cell antigen receptor complex-associated protein alpha chain" evidence="3">
    <location>
        <begin position="17"/>
        <end position="200"/>
    </location>
</feature>
<dbReference type="EMBL" id="JBBPFD010000019">
    <property type="protein sequence ID" value="KAK7886870.1"/>
    <property type="molecule type" value="Genomic_DNA"/>
</dbReference>
<dbReference type="GO" id="GO:0009897">
    <property type="term" value="C:external side of plasma membrane"/>
    <property type="evidence" value="ECO:0007669"/>
    <property type="project" value="TreeGrafter"/>
</dbReference>
<evidence type="ECO:0000256" key="1">
    <source>
        <dbReference type="ARBA" id="ARBA00023319"/>
    </source>
</evidence>
<dbReference type="Proteomes" id="UP001460270">
    <property type="component" value="Unassembled WGS sequence"/>
</dbReference>
<evidence type="ECO:0008006" key="6">
    <source>
        <dbReference type="Google" id="ProtNLM"/>
    </source>
</evidence>
<keyword evidence="5" id="KW-1185">Reference proteome</keyword>
<dbReference type="PANTHER" id="PTHR14334">
    <property type="entry name" value="B-CELL ANTIGEN RECEPTOR COMPLEX-ASSOCIATED PROTEIN"/>
    <property type="match status" value="1"/>
</dbReference>
<dbReference type="GO" id="GO:0050853">
    <property type="term" value="P:B cell receptor signaling pathway"/>
    <property type="evidence" value="ECO:0007669"/>
    <property type="project" value="TreeGrafter"/>
</dbReference>
<dbReference type="AlphaFoldDB" id="A0AAW0N3C7"/>